<proteinExistence type="predicted"/>
<keyword evidence="13" id="KW-1133">Transmembrane helix</keyword>
<dbReference type="PROSITE" id="PS50024">
    <property type="entry name" value="SEA"/>
    <property type="match status" value="1"/>
</dbReference>
<feature type="signal peptide" evidence="14">
    <location>
        <begin position="1"/>
        <end position="28"/>
    </location>
</feature>
<organism evidence="16 17">
    <name type="scientific">Hemibagrus wyckioides</name>
    <dbReference type="NCBI Taxonomy" id="337641"/>
    <lineage>
        <taxon>Eukaryota</taxon>
        <taxon>Metazoa</taxon>
        <taxon>Chordata</taxon>
        <taxon>Craniata</taxon>
        <taxon>Vertebrata</taxon>
        <taxon>Euteleostomi</taxon>
        <taxon>Actinopterygii</taxon>
        <taxon>Neopterygii</taxon>
        <taxon>Teleostei</taxon>
        <taxon>Ostariophysi</taxon>
        <taxon>Siluriformes</taxon>
        <taxon>Bagridae</taxon>
        <taxon>Hemibagrus</taxon>
    </lineage>
</organism>
<reference evidence="16 17" key="1">
    <citation type="submission" date="2021-06" db="EMBL/GenBank/DDBJ databases">
        <title>Chromosome-level genome assembly of the red-tail catfish (Hemibagrus wyckioides).</title>
        <authorList>
            <person name="Shao F."/>
        </authorList>
    </citation>
    <scope>NUCLEOTIDE SEQUENCE [LARGE SCALE GENOMIC DNA]</scope>
    <source>
        <strain evidence="16">EC202008001</strain>
        <tissue evidence="16">Blood</tissue>
    </source>
</reference>
<evidence type="ECO:0000313" key="16">
    <source>
        <dbReference type="EMBL" id="KAG7325892.1"/>
    </source>
</evidence>
<feature type="chain" id="PRO_5039654567" description="Mucin-1" evidence="14">
    <location>
        <begin position="29"/>
        <end position="247"/>
    </location>
</feature>
<evidence type="ECO:0000256" key="6">
    <source>
        <dbReference type="ARBA" id="ARBA00022490"/>
    </source>
</evidence>
<dbReference type="AlphaFoldDB" id="A0A9D3NS11"/>
<keyword evidence="9" id="KW-0564">Palmitate</keyword>
<evidence type="ECO:0000256" key="11">
    <source>
        <dbReference type="ARBA" id="ARBA00023288"/>
    </source>
</evidence>
<keyword evidence="11" id="KW-0449">Lipoprotein</keyword>
<keyword evidence="13" id="KW-0812">Transmembrane</keyword>
<evidence type="ECO:0000256" key="5">
    <source>
        <dbReference type="ARBA" id="ARBA00022475"/>
    </source>
</evidence>
<keyword evidence="7" id="KW-0597">Phosphoprotein</keyword>
<evidence type="ECO:0000256" key="10">
    <source>
        <dbReference type="ARBA" id="ARBA00023242"/>
    </source>
</evidence>
<name>A0A9D3NS11_9TELE</name>
<feature type="domain" description="SEA" evidence="15">
    <location>
        <begin position="40"/>
        <end position="155"/>
    </location>
</feature>
<evidence type="ECO:0000256" key="9">
    <source>
        <dbReference type="ARBA" id="ARBA00023139"/>
    </source>
</evidence>
<comment type="subcellular location">
    <subcellularLocation>
        <location evidence="2">Apical cell membrane</location>
        <topology evidence="2">Single-pass type I membrane protein</topology>
    </subcellularLocation>
    <subcellularLocation>
        <location evidence="3">Cytoplasm</location>
    </subcellularLocation>
    <subcellularLocation>
        <location evidence="1">Nucleus</location>
    </subcellularLocation>
</comment>
<evidence type="ECO:0000259" key="15">
    <source>
        <dbReference type="PROSITE" id="PS50024"/>
    </source>
</evidence>
<dbReference type="OrthoDB" id="9909831at2759"/>
<dbReference type="Pfam" id="PF01390">
    <property type="entry name" value="SEA"/>
    <property type="match status" value="1"/>
</dbReference>
<keyword evidence="8" id="KW-0068">Autocatalytic cleavage</keyword>
<feature type="transmembrane region" description="Helical" evidence="13">
    <location>
        <begin position="202"/>
        <end position="224"/>
    </location>
</feature>
<feature type="region of interest" description="Disordered" evidence="12">
    <location>
        <begin position="148"/>
        <end position="193"/>
    </location>
</feature>
<dbReference type="Proteomes" id="UP000824219">
    <property type="component" value="Linkage Group LG12"/>
</dbReference>
<dbReference type="GO" id="GO:0005737">
    <property type="term" value="C:cytoplasm"/>
    <property type="evidence" value="ECO:0007669"/>
    <property type="project" value="UniProtKB-SubCell"/>
</dbReference>
<evidence type="ECO:0000256" key="13">
    <source>
        <dbReference type="SAM" id="Phobius"/>
    </source>
</evidence>
<keyword evidence="5" id="KW-1003">Cell membrane</keyword>
<dbReference type="Gene3D" id="3.30.70.960">
    <property type="entry name" value="SEA domain"/>
    <property type="match status" value="1"/>
</dbReference>
<evidence type="ECO:0000256" key="14">
    <source>
        <dbReference type="SAM" id="SignalP"/>
    </source>
</evidence>
<keyword evidence="14" id="KW-0732">Signal</keyword>
<feature type="compositionally biased region" description="Low complexity" evidence="12">
    <location>
        <begin position="150"/>
        <end position="175"/>
    </location>
</feature>
<keyword evidence="10" id="KW-0539">Nucleus</keyword>
<evidence type="ECO:0000313" key="17">
    <source>
        <dbReference type="Proteomes" id="UP000824219"/>
    </source>
</evidence>
<accession>A0A9D3NS11</accession>
<feature type="compositionally biased region" description="Polar residues" evidence="12">
    <location>
        <begin position="176"/>
        <end position="193"/>
    </location>
</feature>
<dbReference type="SUPFAM" id="SSF82671">
    <property type="entry name" value="SEA domain"/>
    <property type="match status" value="1"/>
</dbReference>
<gene>
    <name evidence="16" type="ORF">KOW79_010817</name>
</gene>
<comment type="caution">
    <text evidence="16">The sequence shown here is derived from an EMBL/GenBank/DDBJ whole genome shotgun (WGS) entry which is preliminary data.</text>
</comment>
<dbReference type="InterPro" id="IPR000082">
    <property type="entry name" value="SEA_dom"/>
</dbReference>
<evidence type="ECO:0000256" key="12">
    <source>
        <dbReference type="SAM" id="MobiDB-lite"/>
    </source>
</evidence>
<dbReference type="InterPro" id="IPR036364">
    <property type="entry name" value="SEA_dom_sf"/>
</dbReference>
<evidence type="ECO:0000256" key="7">
    <source>
        <dbReference type="ARBA" id="ARBA00022553"/>
    </source>
</evidence>
<keyword evidence="13" id="KW-0472">Membrane</keyword>
<evidence type="ECO:0000256" key="1">
    <source>
        <dbReference type="ARBA" id="ARBA00004123"/>
    </source>
</evidence>
<dbReference type="EMBL" id="JAHKSW010000012">
    <property type="protein sequence ID" value="KAG7325892.1"/>
    <property type="molecule type" value="Genomic_DNA"/>
</dbReference>
<dbReference type="GO" id="GO:0005634">
    <property type="term" value="C:nucleus"/>
    <property type="evidence" value="ECO:0007669"/>
    <property type="project" value="UniProtKB-SubCell"/>
</dbReference>
<dbReference type="GO" id="GO:0016324">
    <property type="term" value="C:apical plasma membrane"/>
    <property type="evidence" value="ECO:0007669"/>
    <property type="project" value="UniProtKB-SubCell"/>
</dbReference>
<sequence length="247" mass="26881">MEVPMKYRWCTWTALCIAVLMMTASIQGADTNEPQNFALDSMGYYFSIEIMNRIYNDSLLDPESADYKKMHGEVSTALHSVYGCDSCPTGPDYKGVQAMNFRKGSVIAESTIMFSGTMTNTAVVKFLFMGALANNPEINGLQINPESISEHTASSSSSSSTTTTTKSKSSPETHTGQNFNNTEPVLITSNPPSNHDDGVPGWAIALLVLASIAILLLIIIIIILEDLTQSPKPKPNRTGTYVVNPER</sequence>
<evidence type="ECO:0000256" key="3">
    <source>
        <dbReference type="ARBA" id="ARBA00004496"/>
    </source>
</evidence>
<dbReference type="PANTHER" id="PTHR10006">
    <property type="entry name" value="MUCIN-1-RELATED"/>
    <property type="match status" value="1"/>
</dbReference>
<evidence type="ECO:0000256" key="4">
    <source>
        <dbReference type="ARBA" id="ARBA00014269"/>
    </source>
</evidence>
<evidence type="ECO:0000256" key="2">
    <source>
        <dbReference type="ARBA" id="ARBA00004247"/>
    </source>
</evidence>
<keyword evidence="6" id="KW-0963">Cytoplasm</keyword>
<evidence type="ECO:0000256" key="8">
    <source>
        <dbReference type="ARBA" id="ARBA00022813"/>
    </source>
</evidence>
<protein>
    <recommendedName>
        <fullName evidence="4">Mucin-1</fullName>
    </recommendedName>
</protein>
<keyword evidence="17" id="KW-1185">Reference proteome</keyword>
<dbReference type="PANTHER" id="PTHR10006:SF19">
    <property type="entry name" value="MUCIN-1"/>
    <property type="match status" value="1"/>
</dbReference>